<sequence length="49" mass="5147">MRPPARSPRLRGSMAPFTGQSQTPEPVVAISSPPPPPTALRLCVARPGL</sequence>
<organism evidence="2">
    <name type="scientific">Arundo donax</name>
    <name type="common">Giant reed</name>
    <name type="synonym">Donax arundinaceus</name>
    <dbReference type="NCBI Taxonomy" id="35708"/>
    <lineage>
        <taxon>Eukaryota</taxon>
        <taxon>Viridiplantae</taxon>
        <taxon>Streptophyta</taxon>
        <taxon>Embryophyta</taxon>
        <taxon>Tracheophyta</taxon>
        <taxon>Spermatophyta</taxon>
        <taxon>Magnoliopsida</taxon>
        <taxon>Liliopsida</taxon>
        <taxon>Poales</taxon>
        <taxon>Poaceae</taxon>
        <taxon>PACMAD clade</taxon>
        <taxon>Arundinoideae</taxon>
        <taxon>Arundineae</taxon>
        <taxon>Arundo</taxon>
    </lineage>
</organism>
<dbReference type="AlphaFoldDB" id="A0A0A9B5R4"/>
<name>A0A0A9B5R4_ARUDO</name>
<feature type="region of interest" description="Disordered" evidence="1">
    <location>
        <begin position="1"/>
        <end position="49"/>
    </location>
</feature>
<proteinExistence type="predicted"/>
<dbReference type="EMBL" id="GBRH01243278">
    <property type="protein sequence ID" value="JAD54617.1"/>
    <property type="molecule type" value="Transcribed_RNA"/>
</dbReference>
<evidence type="ECO:0000313" key="2">
    <source>
        <dbReference type="EMBL" id="JAD54617.1"/>
    </source>
</evidence>
<reference evidence="2" key="1">
    <citation type="submission" date="2014-09" db="EMBL/GenBank/DDBJ databases">
        <authorList>
            <person name="Magalhaes I.L.F."/>
            <person name="Oliveira U."/>
            <person name="Santos F.R."/>
            <person name="Vidigal T.H.D.A."/>
            <person name="Brescovit A.D."/>
            <person name="Santos A.J."/>
        </authorList>
    </citation>
    <scope>NUCLEOTIDE SEQUENCE</scope>
    <source>
        <tissue evidence="2">Shoot tissue taken approximately 20 cm above the soil surface</tissue>
    </source>
</reference>
<accession>A0A0A9B5R4</accession>
<reference evidence="2" key="2">
    <citation type="journal article" date="2015" name="Data Brief">
        <title>Shoot transcriptome of the giant reed, Arundo donax.</title>
        <authorList>
            <person name="Barrero R.A."/>
            <person name="Guerrero F.D."/>
            <person name="Moolhuijzen P."/>
            <person name="Goolsby J.A."/>
            <person name="Tidwell J."/>
            <person name="Bellgard S.E."/>
            <person name="Bellgard M.I."/>
        </authorList>
    </citation>
    <scope>NUCLEOTIDE SEQUENCE</scope>
    <source>
        <tissue evidence="2">Shoot tissue taken approximately 20 cm above the soil surface</tissue>
    </source>
</reference>
<protein>
    <submittedName>
        <fullName evidence="2">Uncharacterized protein</fullName>
    </submittedName>
</protein>
<evidence type="ECO:0000256" key="1">
    <source>
        <dbReference type="SAM" id="MobiDB-lite"/>
    </source>
</evidence>